<dbReference type="Pfam" id="PF00581">
    <property type="entry name" value="Rhodanese"/>
    <property type="match status" value="2"/>
</dbReference>
<keyword evidence="2" id="KW-0677">Repeat</keyword>
<dbReference type="Gene3D" id="3.40.250.10">
    <property type="entry name" value="Rhodanese-like domain"/>
    <property type="match status" value="2"/>
</dbReference>
<evidence type="ECO:0000313" key="6">
    <source>
        <dbReference type="Proteomes" id="UP000053660"/>
    </source>
</evidence>
<keyword evidence="6" id="KW-1185">Reference proteome</keyword>
<protein>
    <submittedName>
        <fullName evidence="5">Rhodanese-like protein</fullName>
    </submittedName>
</protein>
<keyword evidence="3" id="KW-0472">Membrane</keyword>
<dbReference type="OrthoDB" id="270167at2759"/>
<dbReference type="PANTHER" id="PTHR11364">
    <property type="entry name" value="THIOSULFATE SULFERTANSFERASE"/>
    <property type="match status" value="1"/>
</dbReference>
<dbReference type="InterPro" id="IPR045078">
    <property type="entry name" value="TST/MPST-like"/>
</dbReference>
<evidence type="ECO:0000256" key="2">
    <source>
        <dbReference type="ARBA" id="ARBA00022737"/>
    </source>
</evidence>
<dbReference type="Proteomes" id="UP000053660">
    <property type="component" value="Unassembled WGS sequence"/>
</dbReference>
<keyword evidence="3" id="KW-1133">Transmembrane helix</keyword>
<dbReference type="PANTHER" id="PTHR11364:SF30">
    <property type="entry name" value="RHODANESE DOMAIN-CONTAINING PROTEIN"/>
    <property type="match status" value="1"/>
</dbReference>
<evidence type="ECO:0000313" key="5">
    <source>
        <dbReference type="EMBL" id="KHJ87710.1"/>
    </source>
</evidence>
<feature type="transmembrane region" description="Helical" evidence="3">
    <location>
        <begin position="44"/>
        <end position="68"/>
    </location>
</feature>
<evidence type="ECO:0000256" key="3">
    <source>
        <dbReference type="SAM" id="Phobius"/>
    </source>
</evidence>
<reference evidence="5 6" key="1">
    <citation type="submission" date="2014-03" db="EMBL/GenBank/DDBJ databases">
        <title>Draft genome of the hookworm Oesophagostomum dentatum.</title>
        <authorList>
            <person name="Mitreva M."/>
        </authorList>
    </citation>
    <scope>NUCLEOTIDE SEQUENCE [LARGE SCALE GENOMIC DNA]</scope>
    <source>
        <strain evidence="5 6">OD-Hann</strain>
    </source>
</reference>
<accession>A0A0B1SX22</accession>
<keyword evidence="3" id="KW-0812">Transmembrane</keyword>
<proteinExistence type="predicted"/>
<dbReference type="GO" id="GO:0005739">
    <property type="term" value="C:mitochondrion"/>
    <property type="evidence" value="ECO:0007669"/>
    <property type="project" value="TreeGrafter"/>
</dbReference>
<feature type="domain" description="Rhodanese" evidence="4">
    <location>
        <begin position="126"/>
        <end position="225"/>
    </location>
</feature>
<dbReference type="EMBL" id="KN557198">
    <property type="protein sequence ID" value="KHJ87710.1"/>
    <property type="molecule type" value="Genomic_DNA"/>
</dbReference>
<dbReference type="CDD" id="cd01448">
    <property type="entry name" value="TST_Repeat_1"/>
    <property type="match status" value="1"/>
</dbReference>
<gene>
    <name evidence="5" type="ORF">OESDEN_12509</name>
</gene>
<dbReference type="GO" id="GO:0004792">
    <property type="term" value="F:thiosulfate-cyanide sulfurtransferase activity"/>
    <property type="evidence" value="ECO:0007669"/>
    <property type="project" value="TreeGrafter"/>
</dbReference>
<evidence type="ECO:0000256" key="1">
    <source>
        <dbReference type="ARBA" id="ARBA00022679"/>
    </source>
</evidence>
<feature type="domain" description="Rhodanese" evidence="4">
    <location>
        <begin position="261"/>
        <end position="371"/>
    </location>
</feature>
<dbReference type="SMART" id="SM00450">
    <property type="entry name" value="RHOD"/>
    <property type="match status" value="2"/>
</dbReference>
<dbReference type="CDD" id="cd01449">
    <property type="entry name" value="TST_Repeat_2"/>
    <property type="match status" value="1"/>
</dbReference>
<dbReference type="SUPFAM" id="SSF52821">
    <property type="entry name" value="Rhodanese/Cell cycle control phosphatase"/>
    <property type="match status" value="2"/>
</dbReference>
<evidence type="ECO:0000259" key="4">
    <source>
        <dbReference type="PROSITE" id="PS50206"/>
    </source>
</evidence>
<dbReference type="InterPro" id="IPR036873">
    <property type="entry name" value="Rhodanese-like_dom_sf"/>
</dbReference>
<dbReference type="InterPro" id="IPR001763">
    <property type="entry name" value="Rhodanese-like_dom"/>
</dbReference>
<dbReference type="AlphaFoldDB" id="A0A0B1SX22"/>
<name>A0A0B1SX22_OESDE</name>
<keyword evidence="1" id="KW-0808">Transferase</keyword>
<sequence length="377" mass="42785">MTPPVLKIGENDIVNSLPPPPPPLNPTHLAIHNNKKKPSPRWRVILLSALVTIVFLVLVIAIILLLLFGSRSNAPYPRIIRDEAFPLESQHLNAPLFPKKYEVDVSPSHLLTLLITKRKICLFEASTGDEAKSREQFLTEHIETAQLLFHSNLSHSGVPVHPLQFQRHIRSLGVDNDCHIVIYDRGQMIWSTYAAWVFKLFGHQRVSILSGGFLAWKTQMGRSSQYTTDSGYEESAGQGNFLSSWNQSLVITFDDVLLNTELNHYDIVDAQTKEEFTGEAPGALYGHIRGAMNIPVDAVYEWKSNKWRPAAEIERTFKEAGLSKDKPVIVYCSTSLRSSMIWWVLKRMNYDARVYFGGWPEWVVRAPDELKVLGRNV</sequence>
<organism evidence="5 6">
    <name type="scientific">Oesophagostomum dentatum</name>
    <name type="common">Nodular worm</name>
    <dbReference type="NCBI Taxonomy" id="61180"/>
    <lineage>
        <taxon>Eukaryota</taxon>
        <taxon>Metazoa</taxon>
        <taxon>Ecdysozoa</taxon>
        <taxon>Nematoda</taxon>
        <taxon>Chromadorea</taxon>
        <taxon>Rhabditida</taxon>
        <taxon>Rhabditina</taxon>
        <taxon>Rhabditomorpha</taxon>
        <taxon>Strongyloidea</taxon>
        <taxon>Strongylidae</taxon>
        <taxon>Oesophagostomum</taxon>
    </lineage>
</organism>
<dbReference type="PROSITE" id="PS50206">
    <property type="entry name" value="RHODANESE_3"/>
    <property type="match status" value="2"/>
</dbReference>